<proteinExistence type="predicted"/>
<evidence type="ECO:0000313" key="3">
    <source>
        <dbReference type="Proteomes" id="UP000548726"/>
    </source>
</evidence>
<keyword evidence="1" id="KW-1133">Transmembrane helix</keyword>
<evidence type="ECO:0000256" key="1">
    <source>
        <dbReference type="SAM" id="Phobius"/>
    </source>
</evidence>
<evidence type="ECO:0000313" key="2">
    <source>
        <dbReference type="EMBL" id="GFE93475.1"/>
    </source>
</evidence>
<dbReference type="AlphaFoldDB" id="A0A6V8IDR6"/>
<keyword evidence="3" id="KW-1185">Reference proteome</keyword>
<dbReference type="Proteomes" id="UP000548726">
    <property type="component" value="Unassembled WGS sequence"/>
</dbReference>
<gene>
    <name evidence="2" type="ORF">DmAi_15340</name>
</gene>
<keyword evidence="1" id="KW-0812">Transmembrane</keyword>
<protein>
    <recommendedName>
        <fullName evidence="4">DUF2946 domain-containing protein</fullName>
    </recommendedName>
</protein>
<dbReference type="EMBL" id="BLJP01000004">
    <property type="protein sequence ID" value="GFE93475.1"/>
    <property type="molecule type" value="Genomic_DNA"/>
</dbReference>
<name>A0A6V8IDR6_9PROT</name>
<accession>A0A6V8IDR6</accession>
<feature type="transmembrane region" description="Helical" evidence="1">
    <location>
        <begin position="114"/>
        <end position="137"/>
    </location>
</feature>
<comment type="caution">
    <text evidence="2">The sequence shown here is derived from an EMBL/GenBank/DDBJ whole genome shotgun (WGS) entry which is preliminary data.</text>
</comment>
<reference evidence="2 3" key="1">
    <citation type="journal article" date="2020" name="Cell Rep.">
        <title>Local necrotic cells trigger systemic immune activation via gut microbiome dysbiosis in Drosophila.</title>
        <authorList>
            <person name="Kosakamoto H."/>
            <person name="Yamauchi T."/>
            <person name="Akuzawa-Tokita Y."/>
            <person name="Nishimura K."/>
            <person name="Soga T."/>
            <person name="Murakami T."/>
            <person name="Mori H."/>
            <person name="Yamamoto K."/>
            <person name="Miyazaki R."/>
            <person name="Koto A."/>
            <person name="Miura M."/>
            <person name="Obata F."/>
        </authorList>
    </citation>
    <scope>NUCLEOTIDE SEQUENCE [LARGE SCALE GENOMIC DNA]</scope>
    <source>
        <strain evidence="2 3">Ai</strain>
    </source>
</reference>
<keyword evidence="1" id="KW-0472">Membrane</keyword>
<organism evidence="2 3">
    <name type="scientific">Acetobacter persici</name>
    <dbReference type="NCBI Taxonomy" id="1076596"/>
    <lineage>
        <taxon>Bacteria</taxon>
        <taxon>Pseudomonadati</taxon>
        <taxon>Pseudomonadota</taxon>
        <taxon>Alphaproteobacteria</taxon>
        <taxon>Acetobacterales</taxon>
        <taxon>Acetobacteraceae</taxon>
        <taxon>Acetobacter</taxon>
    </lineage>
</organism>
<evidence type="ECO:0008006" key="4">
    <source>
        <dbReference type="Google" id="ProtNLM"/>
    </source>
</evidence>
<sequence>MEADSLIMRRSETHTRILAALCRWLMVCCVLLGLGGQLLLQSNALPDEAPRVTFERLTGLHIGPEQSPPMSHHMHMHMAAGHNHTMMHAGAPHPSGHHHDGSCPLCPLLHLPAFIFSVAFLAALILIAWSQTAYGVLLPRAPPLRALALRPPPTGPPAFL</sequence>
<feature type="transmembrane region" description="Helical" evidence="1">
    <location>
        <begin position="21"/>
        <end position="40"/>
    </location>
</feature>